<gene>
    <name evidence="2" type="ORF">NOF55_06385</name>
</gene>
<dbReference type="RefSeq" id="WP_306410509.1">
    <property type="nucleotide sequence ID" value="NZ_JANFPI010000002.1"/>
</dbReference>
<feature type="region of interest" description="Disordered" evidence="1">
    <location>
        <begin position="412"/>
        <end position="435"/>
    </location>
</feature>
<sequence>MADFVAVIRRAVDGLANNTPEMRVKVYDKARSAVTRQLESMKPRPPEALFQRQLEKLEEAIREVEAEHAEALPEEDTAAPLAVPVPEPEPEPEPVEPEPAATVAEEAPAEEEPDAQNEPVADASAPWSEEPAPEPVSEPEPLAEYAPAPREPSGEETTENGDIHETAAIEEAAYEQEAIYEEEPAPAAAEPEPAADEPEIAPIPHEEEPEPAVPVEPAETFEQVETGYADDLPEYAAVEHEPEEYAEQAPAVEPEPVFEAPETIEPLAPVVEPEPTAEAEPAYEPESVSDVPVEPPVDSDEPSVDKDGPEAWPAEEAPVAGASQQEPAWDWPSHGELEIPATPAPSDGQDKPRSPASIIDDFDAYLEGRETAAEPAPSAEPADAGKGQRDPNDAWSDFEALIGYDGNAASAPAAAAEDRSSAGKAASVADDEEHIPGETAYPYRAVPKPRPNFAKIGLAGLAVLLLAGGGYALWLNRDAMTELFNGPATPSGTPVVSTGNGGAAAPEGSPAAADPQSDPAEEAVPSTKFTQRLTPEGTEVDEGPAAGTGGAPTTEGQSVAQQNVAPPPAAGPQEGGQNGAATAAPAVPGEKMLLYEEMLGQTTPTAIEGGVVWEEREEADDAGRPQAVVQATLTVPGRNLTALVTFKRNADPSLPASHLVEIVFSVPADFAGGAIESVQRISMKRTEQDRGNPLIAVPARITDDFHMIALNDFPDARATNLELLRTRDWIDIPVTYRNGRRALLTLEKGTTGTEAFNKAMTQWEQAGAAQQ</sequence>
<feature type="compositionally biased region" description="Basic and acidic residues" evidence="1">
    <location>
        <begin position="62"/>
        <end position="71"/>
    </location>
</feature>
<feature type="compositionally biased region" description="Low complexity" evidence="1">
    <location>
        <begin position="121"/>
        <end position="130"/>
    </location>
</feature>
<dbReference type="Proteomes" id="UP001208771">
    <property type="component" value="Unassembled WGS sequence"/>
</dbReference>
<dbReference type="EMBL" id="JANFPI010000002">
    <property type="protein sequence ID" value="MCX8996729.1"/>
    <property type="molecule type" value="Genomic_DNA"/>
</dbReference>
<feature type="compositionally biased region" description="Low complexity" evidence="1">
    <location>
        <begin position="139"/>
        <end position="148"/>
    </location>
</feature>
<organism evidence="2 3">
    <name type="scientific">Ectorhizobium quercum</name>
    <dbReference type="NCBI Taxonomy" id="2965071"/>
    <lineage>
        <taxon>Bacteria</taxon>
        <taxon>Pseudomonadati</taxon>
        <taxon>Pseudomonadota</taxon>
        <taxon>Alphaproteobacteria</taxon>
        <taxon>Hyphomicrobiales</taxon>
        <taxon>Rhizobiaceae</taxon>
        <taxon>Ectorhizobium</taxon>
    </lineage>
</organism>
<proteinExistence type="predicted"/>
<feature type="region of interest" description="Disordered" evidence="1">
    <location>
        <begin position="491"/>
        <end position="583"/>
    </location>
</feature>
<dbReference type="AlphaFoldDB" id="A0AAE3SV96"/>
<feature type="compositionally biased region" description="Low complexity" evidence="1">
    <location>
        <begin position="503"/>
        <end position="518"/>
    </location>
</feature>
<name>A0AAE3SV96_9HYPH</name>
<keyword evidence="3" id="KW-1185">Reference proteome</keyword>
<feature type="compositionally biased region" description="Low complexity" evidence="1">
    <location>
        <begin position="247"/>
        <end position="274"/>
    </location>
</feature>
<feature type="compositionally biased region" description="Acidic residues" evidence="1">
    <location>
        <begin position="172"/>
        <end position="184"/>
    </location>
</feature>
<feature type="compositionally biased region" description="Low complexity" evidence="1">
    <location>
        <begin position="551"/>
        <end position="564"/>
    </location>
</feature>
<feature type="compositionally biased region" description="Low complexity" evidence="1">
    <location>
        <begin position="373"/>
        <end position="384"/>
    </location>
</feature>
<reference evidence="2" key="1">
    <citation type="submission" date="2022-07" db="EMBL/GenBank/DDBJ databases">
        <title>Ectorhizobium quercum gen.nov., sp. nov.</title>
        <authorList>
            <person name="Ma T."/>
            <person name="Li Y."/>
        </authorList>
    </citation>
    <scope>NUCLEOTIDE SEQUENCE</scope>
    <source>
        <strain evidence="2">BDR2-2</strain>
    </source>
</reference>
<feature type="region of interest" description="Disordered" evidence="1">
    <location>
        <begin position="62"/>
        <end position="397"/>
    </location>
</feature>
<evidence type="ECO:0000256" key="1">
    <source>
        <dbReference type="SAM" id="MobiDB-lite"/>
    </source>
</evidence>
<accession>A0AAE3SV96</accession>
<evidence type="ECO:0000313" key="3">
    <source>
        <dbReference type="Proteomes" id="UP001208771"/>
    </source>
</evidence>
<evidence type="ECO:0000313" key="2">
    <source>
        <dbReference type="EMBL" id="MCX8996729.1"/>
    </source>
</evidence>
<comment type="caution">
    <text evidence="2">The sequence shown here is derived from an EMBL/GenBank/DDBJ whole genome shotgun (WGS) entry which is preliminary data.</text>
</comment>
<protein>
    <submittedName>
        <fullName evidence="2">Uncharacterized protein</fullName>
    </submittedName>
</protein>
<feature type="compositionally biased region" description="Low complexity" evidence="1">
    <location>
        <begin position="310"/>
        <end position="322"/>
    </location>
</feature>